<evidence type="ECO:0000256" key="1">
    <source>
        <dbReference type="ARBA" id="ARBA00023015"/>
    </source>
</evidence>
<keyword evidence="1" id="KW-0805">Transcription regulation</keyword>
<dbReference type="STRING" id="408074.SAMN05660909_01710"/>
<dbReference type="GO" id="GO:0043565">
    <property type="term" value="F:sequence-specific DNA binding"/>
    <property type="evidence" value="ECO:0007669"/>
    <property type="project" value="InterPro"/>
</dbReference>
<evidence type="ECO:0000256" key="3">
    <source>
        <dbReference type="ARBA" id="ARBA00023163"/>
    </source>
</evidence>
<dbReference type="InterPro" id="IPR018060">
    <property type="entry name" value="HTH_AraC"/>
</dbReference>
<dbReference type="PANTHER" id="PTHR43280:SF28">
    <property type="entry name" value="HTH-TYPE TRANSCRIPTIONAL ACTIVATOR RHAS"/>
    <property type="match status" value="1"/>
</dbReference>
<dbReference type="InterPro" id="IPR009057">
    <property type="entry name" value="Homeodomain-like_sf"/>
</dbReference>
<accession>A0A1H4AQA4</accession>
<gene>
    <name evidence="5" type="ORF">SAMN05660909_01710</name>
</gene>
<dbReference type="PANTHER" id="PTHR43280">
    <property type="entry name" value="ARAC-FAMILY TRANSCRIPTIONAL REGULATOR"/>
    <property type="match status" value="1"/>
</dbReference>
<name>A0A1H4AQA4_9BACT</name>
<reference evidence="6" key="1">
    <citation type="submission" date="2016-10" db="EMBL/GenBank/DDBJ databases">
        <authorList>
            <person name="Varghese N."/>
            <person name="Submissions S."/>
        </authorList>
    </citation>
    <scope>NUCLEOTIDE SEQUENCE [LARGE SCALE GENOMIC DNA]</scope>
    <source>
        <strain evidence="6">DSM 23920</strain>
    </source>
</reference>
<dbReference type="AlphaFoldDB" id="A0A1H4AQA4"/>
<dbReference type="Pfam" id="PF12833">
    <property type="entry name" value="HTH_18"/>
    <property type="match status" value="1"/>
</dbReference>
<dbReference type="RefSeq" id="WP_089760608.1">
    <property type="nucleotide sequence ID" value="NZ_BKAT01000009.1"/>
</dbReference>
<evidence type="ECO:0000313" key="5">
    <source>
        <dbReference type="EMBL" id="SEA38093.1"/>
    </source>
</evidence>
<keyword evidence="2" id="KW-0238">DNA-binding</keyword>
<dbReference type="SMART" id="SM00342">
    <property type="entry name" value="HTH_ARAC"/>
    <property type="match status" value="1"/>
</dbReference>
<protein>
    <submittedName>
        <fullName evidence="5">Helix-turn-helix domain-containing protein</fullName>
    </submittedName>
</protein>
<dbReference type="EMBL" id="FNRL01000006">
    <property type="protein sequence ID" value="SEA38093.1"/>
    <property type="molecule type" value="Genomic_DNA"/>
</dbReference>
<dbReference type="Gene3D" id="1.10.10.60">
    <property type="entry name" value="Homeodomain-like"/>
    <property type="match status" value="2"/>
</dbReference>
<dbReference type="PROSITE" id="PS01124">
    <property type="entry name" value="HTH_ARAC_FAMILY_2"/>
    <property type="match status" value="1"/>
</dbReference>
<dbReference type="Proteomes" id="UP000199656">
    <property type="component" value="Unassembled WGS sequence"/>
</dbReference>
<sequence>MPNLPKKYQTRKAEITATFIEEINKHINSIVAGETDKMYHIKDIAGIMHIHPVHLSNTIKLHTGKAPCDFFEERILSEAKQMLENTSMSITEIANRLTYDNSNFTKFFKRFTGYTPGQYREKAALEVAL</sequence>
<evidence type="ECO:0000259" key="4">
    <source>
        <dbReference type="PROSITE" id="PS01124"/>
    </source>
</evidence>
<dbReference type="OrthoDB" id="956952at2"/>
<feature type="domain" description="HTH araC/xylS-type" evidence="4">
    <location>
        <begin position="25"/>
        <end position="122"/>
    </location>
</feature>
<dbReference type="GO" id="GO:0003700">
    <property type="term" value="F:DNA-binding transcription factor activity"/>
    <property type="evidence" value="ECO:0007669"/>
    <property type="project" value="InterPro"/>
</dbReference>
<keyword evidence="6" id="KW-1185">Reference proteome</keyword>
<proteinExistence type="predicted"/>
<evidence type="ECO:0000313" key="6">
    <source>
        <dbReference type="Proteomes" id="UP000199656"/>
    </source>
</evidence>
<organism evidence="5 6">
    <name type="scientific">Chitinophaga terrae</name>
    <name type="common">ex Kim and Jung 2007</name>
    <dbReference type="NCBI Taxonomy" id="408074"/>
    <lineage>
        <taxon>Bacteria</taxon>
        <taxon>Pseudomonadati</taxon>
        <taxon>Bacteroidota</taxon>
        <taxon>Chitinophagia</taxon>
        <taxon>Chitinophagales</taxon>
        <taxon>Chitinophagaceae</taxon>
        <taxon>Chitinophaga</taxon>
    </lineage>
</organism>
<dbReference type="SUPFAM" id="SSF46689">
    <property type="entry name" value="Homeodomain-like"/>
    <property type="match status" value="1"/>
</dbReference>
<keyword evidence="3" id="KW-0804">Transcription</keyword>
<evidence type="ECO:0000256" key="2">
    <source>
        <dbReference type="ARBA" id="ARBA00023125"/>
    </source>
</evidence>